<comment type="caution">
    <text evidence="1">The sequence shown here is derived from an EMBL/GenBank/DDBJ whole genome shotgun (WGS) entry which is preliminary data.</text>
</comment>
<evidence type="ECO:0000313" key="2">
    <source>
        <dbReference type="Proteomes" id="UP000298860"/>
    </source>
</evidence>
<protein>
    <submittedName>
        <fullName evidence="1">Uncharacterized protein</fullName>
    </submittedName>
</protein>
<keyword evidence="2" id="KW-1185">Reference proteome</keyword>
<dbReference type="RefSeq" id="WP_225978341.1">
    <property type="nucleotide sequence ID" value="NZ_BJFL01000010.1"/>
</dbReference>
<proteinExistence type="predicted"/>
<reference evidence="2" key="1">
    <citation type="submission" date="2019-04" db="EMBL/GenBank/DDBJ databases">
        <title>Draft genome sequence of Pseudonocardiaceae bacterium SL3-2-4.</title>
        <authorList>
            <person name="Ningsih F."/>
            <person name="Yokota A."/>
            <person name="Sakai Y."/>
            <person name="Nanatani K."/>
            <person name="Yabe S."/>
            <person name="Oetari A."/>
            <person name="Sjamsuridzal W."/>
        </authorList>
    </citation>
    <scope>NUCLEOTIDE SEQUENCE [LARGE SCALE GENOMIC DNA]</scope>
    <source>
        <strain evidence="2">SL3-2-4</strain>
    </source>
</reference>
<name>A0A4D4JAM3_9PSEU</name>
<dbReference type="Proteomes" id="UP000298860">
    <property type="component" value="Unassembled WGS sequence"/>
</dbReference>
<gene>
    <name evidence="1" type="ORF">GTS_25060</name>
</gene>
<sequence length="206" mass="22215">MTGPTLGLPNIPTSDPSRALATAFSWPTWSTDDDTLRVEPLAGLEWSHAVELPHVDAATTPAGIRQAWIHRAPEARVLALYRAVLATEPDAPAPWWLRALHDGLLASREAGFEVEDDVATLLANRPGWVYVPWTGAGEDGYWEFVPSETTAHGVGVPTTVVLTHRHPGWIDVLPAHREGAVQAVVPMDGVPDLAAQLDELEAIALP</sequence>
<evidence type="ECO:0000313" key="1">
    <source>
        <dbReference type="EMBL" id="GDY30873.1"/>
    </source>
</evidence>
<dbReference type="AlphaFoldDB" id="A0A4D4JAM3"/>
<dbReference type="EMBL" id="BJFL01000010">
    <property type="protein sequence ID" value="GDY30873.1"/>
    <property type="molecule type" value="Genomic_DNA"/>
</dbReference>
<organism evidence="1 2">
    <name type="scientific">Gandjariella thermophila</name>
    <dbReference type="NCBI Taxonomy" id="1931992"/>
    <lineage>
        <taxon>Bacteria</taxon>
        <taxon>Bacillati</taxon>
        <taxon>Actinomycetota</taxon>
        <taxon>Actinomycetes</taxon>
        <taxon>Pseudonocardiales</taxon>
        <taxon>Pseudonocardiaceae</taxon>
        <taxon>Gandjariella</taxon>
    </lineage>
</organism>
<accession>A0A4D4JAM3</accession>